<dbReference type="HOGENOM" id="CLU_2798373_0_0_1"/>
<dbReference type="AlphaFoldDB" id="A0A0E0MFC0"/>
<name>A0A0E0MFC0_ORYPU</name>
<organism evidence="1">
    <name type="scientific">Oryza punctata</name>
    <name type="common">Red rice</name>
    <dbReference type="NCBI Taxonomy" id="4537"/>
    <lineage>
        <taxon>Eukaryota</taxon>
        <taxon>Viridiplantae</taxon>
        <taxon>Streptophyta</taxon>
        <taxon>Embryophyta</taxon>
        <taxon>Tracheophyta</taxon>
        <taxon>Spermatophyta</taxon>
        <taxon>Magnoliopsida</taxon>
        <taxon>Liliopsida</taxon>
        <taxon>Poales</taxon>
        <taxon>Poaceae</taxon>
        <taxon>BOP clade</taxon>
        <taxon>Oryzoideae</taxon>
        <taxon>Oryzeae</taxon>
        <taxon>Oryzinae</taxon>
        <taxon>Oryza</taxon>
    </lineage>
</organism>
<reference evidence="1" key="2">
    <citation type="submission" date="2018-05" db="EMBL/GenBank/DDBJ databases">
        <title>OpunRS2 (Oryza punctata Reference Sequence Version 2).</title>
        <authorList>
            <person name="Zhang J."/>
            <person name="Kudrna D."/>
            <person name="Lee S."/>
            <person name="Talag J."/>
            <person name="Welchert J."/>
            <person name="Wing R.A."/>
        </authorList>
    </citation>
    <scope>NUCLEOTIDE SEQUENCE [LARGE SCALE GENOMIC DNA]</scope>
</reference>
<evidence type="ECO:0000313" key="2">
    <source>
        <dbReference type="Proteomes" id="UP000026962"/>
    </source>
</evidence>
<protein>
    <submittedName>
        <fullName evidence="1">Uncharacterized protein</fullName>
    </submittedName>
</protein>
<reference evidence="1" key="1">
    <citation type="submission" date="2015-04" db="UniProtKB">
        <authorList>
            <consortium name="EnsemblPlants"/>
        </authorList>
    </citation>
    <scope>IDENTIFICATION</scope>
</reference>
<dbReference type="EnsemblPlants" id="OPUNC11G11070.1">
    <property type="protein sequence ID" value="OPUNC11G11070.1"/>
    <property type="gene ID" value="OPUNC11G11070"/>
</dbReference>
<sequence length="68" mass="8197">MEQSTNGREMFVARVKDVDYFNGVDDTWIRFKDIFEVYQLDTHDVSLLSCWVLVWTRFRTTVRGVFKE</sequence>
<proteinExistence type="predicted"/>
<evidence type="ECO:0000313" key="1">
    <source>
        <dbReference type="EnsemblPlants" id="OPUNC11G11070.1"/>
    </source>
</evidence>
<accession>A0A0E0MFC0</accession>
<dbReference type="Proteomes" id="UP000026962">
    <property type="component" value="Chromosome 11"/>
</dbReference>
<keyword evidence="2" id="KW-1185">Reference proteome</keyword>
<dbReference type="Gramene" id="OPUNC11G11070.1">
    <property type="protein sequence ID" value="OPUNC11G11070.1"/>
    <property type="gene ID" value="OPUNC11G11070"/>
</dbReference>